<accession>A0A1G5RHD9</accession>
<dbReference type="AlphaFoldDB" id="A0A1G5RHD9"/>
<dbReference type="EMBL" id="FMWJ01000031">
    <property type="protein sequence ID" value="SCZ72781.1"/>
    <property type="molecule type" value="Genomic_DNA"/>
</dbReference>
<evidence type="ECO:0000313" key="2">
    <source>
        <dbReference type="EMBL" id="SCZ72781.1"/>
    </source>
</evidence>
<reference evidence="3" key="1">
    <citation type="submission" date="2016-10" db="EMBL/GenBank/DDBJ databases">
        <authorList>
            <person name="Varghese N."/>
            <person name="Submissions S."/>
        </authorList>
    </citation>
    <scope>NUCLEOTIDE SEQUENCE [LARGE SCALE GENOMIC DNA]</scope>
    <source>
        <strain evidence="3">ATCC 29999</strain>
    </source>
</reference>
<protein>
    <recommendedName>
        <fullName evidence="4">Secreted protein</fullName>
    </recommendedName>
</protein>
<keyword evidence="3" id="KW-1185">Reference proteome</keyword>
<proteinExistence type="predicted"/>
<feature type="signal peptide" evidence="1">
    <location>
        <begin position="1"/>
        <end position="23"/>
    </location>
</feature>
<evidence type="ECO:0000256" key="1">
    <source>
        <dbReference type="SAM" id="SignalP"/>
    </source>
</evidence>
<evidence type="ECO:0000313" key="3">
    <source>
        <dbReference type="Proteomes" id="UP000183223"/>
    </source>
</evidence>
<keyword evidence="1" id="KW-0732">Signal</keyword>
<name>A0A1G5RHD9_PHOLU</name>
<evidence type="ECO:0008006" key="4">
    <source>
        <dbReference type="Google" id="ProtNLM"/>
    </source>
</evidence>
<feature type="chain" id="PRO_5010317818" description="Secreted protein" evidence="1">
    <location>
        <begin position="24"/>
        <end position="154"/>
    </location>
</feature>
<organism evidence="2 3">
    <name type="scientific">Photorhabdus luminescens</name>
    <name type="common">Xenorhabdus luminescens</name>
    <dbReference type="NCBI Taxonomy" id="29488"/>
    <lineage>
        <taxon>Bacteria</taxon>
        <taxon>Pseudomonadati</taxon>
        <taxon>Pseudomonadota</taxon>
        <taxon>Gammaproteobacteria</taxon>
        <taxon>Enterobacterales</taxon>
        <taxon>Morganellaceae</taxon>
        <taxon>Photorhabdus</taxon>
    </lineage>
</organism>
<dbReference type="GeneID" id="45657133"/>
<dbReference type="RefSeq" id="WP_244161610.1">
    <property type="nucleotide sequence ID" value="NZ_CAWQXX010000048.1"/>
</dbReference>
<sequence>MRLYLTGSLVLLLSLLSFHNFYAKSENNSDVYFSCNTNKGNVKLEIKDGTLSYSLSKEGINSFIFNSLGDNYSGFLYNHYTRYQAEYIYVYFVNGNYRYTVFDNYENNKKSSGVSVVNNDNKKEFLLMCKTVKKNNLRNLITFLECDKDNALGC</sequence>
<dbReference type="Proteomes" id="UP000183223">
    <property type="component" value="Unassembled WGS sequence"/>
</dbReference>
<gene>
    <name evidence="2" type="ORF">SAMN02982990_04119</name>
</gene>